<protein>
    <submittedName>
        <fullName evidence="2">Uncharacterized protein</fullName>
    </submittedName>
</protein>
<feature type="region of interest" description="Disordered" evidence="1">
    <location>
        <begin position="1"/>
        <end position="142"/>
    </location>
</feature>
<comment type="caution">
    <text evidence="2">The sequence shown here is derived from an EMBL/GenBank/DDBJ whole genome shotgun (WGS) entry which is preliminary data.</text>
</comment>
<feature type="compositionally biased region" description="Low complexity" evidence="1">
    <location>
        <begin position="65"/>
        <end position="76"/>
    </location>
</feature>
<name>A0A834EQK7_9CHIR</name>
<organism evidence="2 3">
    <name type="scientific">Phyllostomus discolor</name>
    <name type="common">pale spear-nosed bat</name>
    <dbReference type="NCBI Taxonomy" id="89673"/>
    <lineage>
        <taxon>Eukaryota</taxon>
        <taxon>Metazoa</taxon>
        <taxon>Chordata</taxon>
        <taxon>Craniata</taxon>
        <taxon>Vertebrata</taxon>
        <taxon>Euteleostomi</taxon>
        <taxon>Mammalia</taxon>
        <taxon>Eutheria</taxon>
        <taxon>Laurasiatheria</taxon>
        <taxon>Chiroptera</taxon>
        <taxon>Yangochiroptera</taxon>
        <taxon>Phyllostomidae</taxon>
        <taxon>Phyllostominae</taxon>
        <taxon>Phyllostomus</taxon>
    </lineage>
</organism>
<dbReference type="AlphaFoldDB" id="A0A834EQK7"/>
<reference evidence="2 3" key="1">
    <citation type="journal article" date="2020" name="Nature">
        <title>Six reference-quality genomes reveal evolution of bat adaptations.</title>
        <authorList>
            <person name="Jebb D."/>
            <person name="Huang Z."/>
            <person name="Pippel M."/>
            <person name="Hughes G.M."/>
            <person name="Lavrichenko K."/>
            <person name="Devanna P."/>
            <person name="Winkler S."/>
            <person name="Jermiin L.S."/>
            <person name="Skirmuntt E.C."/>
            <person name="Katzourakis A."/>
            <person name="Burkitt-Gray L."/>
            <person name="Ray D.A."/>
            <person name="Sullivan K.A.M."/>
            <person name="Roscito J.G."/>
            <person name="Kirilenko B.M."/>
            <person name="Davalos L.M."/>
            <person name="Corthals A.P."/>
            <person name="Power M.L."/>
            <person name="Jones G."/>
            <person name="Ransome R.D."/>
            <person name="Dechmann D.K.N."/>
            <person name="Locatelli A.G."/>
            <person name="Puechmaille S.J."/>
            <person name="Fedrigo O."/>
            <person name="Jarvis E.D."/>
            <person name="Hiller M."/>
            <person name="Vernes S.C."/>
            <person name="Myers E.W."/>
            <person name="Teeling E.C."/>
        </authorList>
    </citation>
    <scope>NUCLEOTIDE SEQUENCE [LARGE SCALE GENOMIC DNA]</scope>
    <source>
        <strain evidence="2">Bat1K_MPI-CBG_1</strain>
    </source>
</reference>
<feature type="compositionally biased region" description="Polar residues" evidence="1">
    <location>
        <begin position="1"/>
        <end position="14"/>
    </location>
</feature>
<feature type="compositionally biased region" description="Basic and acidic residues" evidence="1">
    <location>
        <begin position="116"/>
        <end position="125"/>
    </location>
</feature>
<evidence type="ECO:0000256" key="1">
    <source>
        <dbReference type="SAM" id="MobiDB-lite"/>
    </source>
</evidence>
<sequence>MFSQDSGEAQTKDASTPKRNRVSSRFTGKPLLQQAGWRGALAAAAAAKRTHPRAPTVGSRSSVTLRAASPLLRSLANPHDQVGRRLPAGSHAPEGFVKPPRKPGQPGGGDLSSGSREGKKARESRSGAALHAEVSLLNRLEL</sequence>
<evidence type="ECO:0000313" key="3">
    <source>
        <dbReference type="Proteomes" id="UP000664940"/>
    </source>
</evidence>
<accession>A0A834EQK7</accession>
<gene>
    <name evidence="2" type="ORF">HJG60_009907</name>
</gene>
<evidence type="ECO:0000313" key="2">
    <source>
        <dbReference type="EMBL" id="KAF6125466.1"/>
    </source>
</evidence>
<proteinExistence type="predicted"/>
<dbReference type="Proteomes" id="UP000664940">
    <property type="component" value="Unassembled WGS sequence"/>
</dbReference>
<dbReference type="EMBL" id="JABVXQ010000002">
    <property type="protein sequence ID" value="KAF6125466.1"/>
    <property type="molecule type" value="Genomic_DNA"/>
</dbReference>